<organism evidence="1 2">
    <name type="scientific">Nonomuraea helvata</name>
    <dbReference type="NCBI Taxonomy" id="37484"/>
    <lineage>
        <taxon>Bacteria</taxon>
        <taxon>Bacillati</taxon>
        <taxon>Actinomycetota</taxon>
        <taxon>Actinomycetes</taxon>
        <taxon>Streptosporangiales</taxon>
        <taxon>Streptosporangiaceae</taxon>
        <taxon>Nonomuraea</taxon>
    </lineage>
</organism>
<dbReference type="EMBL" id="JBHMBW010000021">
    <property type="protein sequence ID" value="MFB9626129.1"/>
    <property type="molecule type" value="Genomic_DNA"/>
</dbReference>
<reference evidence="1 2" key="1">
    <citation type="submission" date="2024-09" db="EMBL/GenBank/DDBJ databases">
        <authorList>
            <person name="Sun Q."/>
            <person name="Mori K."/>
        </authorList>
    </citation>
    <scope>NUCLEOTIDE SEQUENCE [LARGE SCALE GENOMIC DNA]</scope>
    <source>
        <strain evidence="1 2">JCM 3143</strain>
    </source>
</reference>
<evidence type="ECO:0000313" key="2">
    <source>
        <dbReference type="Proteomes" id="UP001589532"/>
    </source>
</evidence>
<evidence type="ECO:0000313" key="1">
    <source>
        <dbReference type="EMBL" id="MFB9626129.1"/>
    </source>
</evidence>
<dbReference type="RefSeq" id="WP_345003391.1">
    <property type="nucleotide sequence ID" value="NZ_BAAAXV010000012.1"/>
</dbReference>
<comment type="caution">
    <text evidence="1">The sequence shown here is derived from an EMBL/GenBank/DDBJ whole genome shotgun (WGS) entry which is preliminary data.</text>
</comment>
<gene>
    <name evidence="1" type="ORF">ACFFSA_23845</name>
</gene>
<keyword evidence="2" id="KW-1185">Reference proteome</keyword>
<protein>
    <submittedName>
        <fullName evidence="1">Uncharacterized protein</fullName>
    </submittedName>
</protein>
<dbReference type="Proteomes" id="UP001589532">
    <property type="component" value="Unassembled WGS sequence"/>
</dbReference>
<sequence>MERQSRRKLASGLGLVTAAMFATAVITSVPGLSYASTASTSSSSATATLFAPNRCHLRTEANPNSVWVPPNYESCYDCLNRAAYLHSQTGIDYYCTYNPSNGKTDRHYDL</sequence>
<accession>A0ABV5S389</accession>
<name>A0ABV5S389_9ACTN</name>
<proteinExistence type="predicted"/>